<dbReference type="InterPro" id="IPR015292">
    <property type="entry name" value="Tscrpt_reg_YbiH_C"/>
</dbReference>
<dbReference type="PROSITE" id="PS50977">
    <property type="entry name" value="HTH_TETR_2"/>
    <property type="match status" value="1"/>
</dbReference>
<dbReference type="InterPro" id="IPR001647">
    <property type="entry name" value="HTH_TetR"/>
</dbReference>
<dbReference type="EMBL" id="FZPA01000008">
    <property type="protein sequence ID" value="SNS94536.1"/>
    <property type="molecule type" value="Genomic_DNA"/>
</dbReference>
<organism evidence="6 7">
    <name type="scientific">Sphingopyxis indica</name>
    <dbReference type="NCBI Taxonomy" id="436663"/>
    <lineage>
        <taxon>Bacteria</taxon>
        <taxon>Pseudomonadati</taxon>
        <taxon>Pseudomonadota</taxon>
        <taxon>Alphaproteobacteria</taxon>
        <taxon>Sphingomonadales</taxon>
        <taxon>Sphingomonadaceae</taxon>
        <taxon>Sphingopyxis</taxon>
    </lineage>
</organism>
<accession>A0A239IL93</accession>
<dbReference type="Gene3D" id="1.10.357.10">
    <property type="entry name" value="Tetracycline Repressor, domain 2"/>
    <property type="match status" value="1"/>
</dbReference>
<dbReference type="PANTHER" id="PTHR30055">
    <property type="entry name" value="HTH-TYPE TRANSCRIPTIONAL REGULATOR RUTR"/>
    <property type="match status" value="1"/>
</dbReference>
<evidence type="ECO:0000313" key="7">
    <source>
        <dbReference type="Proteomes" id="UP000198339"/>
    </source>
</evidence>
<evidence type="ECO:0000259" key="5">
    <source>
        <dbReference type="PROSITE" id="PS50977"/>
    </source>
</evidence>
<dbReference type="Gene3D" id="1.10.10.60">
    <property type="entry name" value="Homeodomain-like"/>
    <property type="match status" value="1"/>
</dbReference>
<dbReference type="PRINTS" id="PR00455">
    <property type="entry name" value="HTHTETR"/>
</dbReference>
<dbReference type="SUPFAM" id="SSF46689">
    <property type="entry name" value="Homeodomain-like"/>
    <property type="match status" value="1"/>
</dbReference>
<dbReference type="InterPro" id="IPR050109">
    <property type="entry name" value="HTH-type_TetR-like_transc_reg"/>
</dbReference>
<dbReference type="PANTHER" id="PTHR30055:SF234">
    <property type="entry name" value="HTH-TYPE TRANSCRIPTIONAL REGULATOR BETI"/>
    <property type="match status" value="1"/>
</dbReference>
<dbReference type="SUPFAM" id="SSF48498">
    <property type="entry name" value="Tetracyclin repressor-like, C-terminal domain"/>
    <property type="match status" value="1"/>
</dbReference>
<evidence type="ECO:0000313" key="6">
    <source>
        <dbReference type="EMBL" id="SNS94536.1"/>
    </source>
</evidence>
<name>A0A239IL93_9SPHN</name>
<keyword evidence="2 4" id="KW-0238">DNA-binding</keyword>
<dbReference type="GO" id="GO:0003700">
    <property type="term" value="F:DNA-binding transcription factor activity"/>
    <property type="evidence" value="ECO:0007669"/>
    <property type="project" value="TreeGrafter"/>
</dbReference>
<dbReference type="Pfam" id="PF00440">
    <property type="entry name" value="TetR_N"/>
    <property type="match status" value="1"/>
</dbReference>
<dbReference type="InterPro" id="IPR009057">
    <property type="entry name" value="Homeodomain-like_sf"/>
</dbReference>
<evidence type="ECO:0000256" key="3">
    <source>
        <dbReference type="ARBA" id="ARBA00023163"/>
    </source>
</evidence>
<protein>
    <submittedName>
        <fullName evidence="6">Transcriptional regulator, TetR family</fullName>
    </submittedName>
</protein>
<proteinExistence type="predicted"/>
<feature type="DNA-binding region" description="H-T-H motif" evidence="4">
    <location>
        <begin position="31"/>
        <end position="50"/>
    </location>
</feature>
<keyword evidence="1" id="KW-0805">Transcription regulation</keyword>
<dbReference type="OrthoDB" id="2356263at2"/>
<dbReference type="GO" id="GO:0000976">
    <property type="term" value="F:transcription cis-regulatory region binding"/>
    <property type="evidence" value="ECO:0007669"/>
    <property type="project" value="TreeGrafter"/>
</dbReference>
<reference evidence="6 7" key="1">
    <citation type="submission" date="2017-06" db="EMBL/GenBank/DDBJ databases">
        <authorList>
            <person name="Kim H.J."/>
            <person name="Triplett B.A."/>
        </authorList>
    </citation>
    <scope>NUCLEOTIDE SEQUENCE [LARGE SCALE GENOMIC DNA]</scope>
    <source>
        <strain evidence="6 7">DS15</strain>
    </source>
</reference>
<dbReference type="AlphaFoldDB" id="A0A239IL93"/>
<evidence type="ECO:0000256" key="2">
    <source>
        <dbReference type="ARBA" id="ARBA00023125"/>
    </source>
</evidence>
<gene>
    <name evidence="6" type="ORF">SAMN06295955_10857</name>
</gene>
<evidence type="ECO:0000256" key="4">
    <source>
        <dbReference type="PROSITE-ProRule" id="PRU00335"/>
    </source>
</evidence>
<evidence type="ECO:0000256" key="1">
    <source>
        <dbReference type="ARBA" id="ARBA00023015"/>
    </source>
</evidence>
<keyword evidence="7" id="KW-1185">Reference proteome</keyword>
<feature type="domain" description="HTH tetR-type" evidence="5">
    <location>
        <begin position="8"/>
        <end position="68"/>
    </location>
</feature>
<dbReference type="InterPro" id="IPR036271">
    <property type="entry name" value="Tet_transcr_reg_TetR-rel_C_sf"/>
</dbReference>
<keyword evidence="3" id="KW-0804">Transcription</keyword>
<dbReference type="RefSeq" id="WP_089216179.1">
    <property type="nucleotide sequence ID" value="NZ_FZPA01000008.1"/>
</dbReference>
<dbReference type="Pfam" id="PF09209">
    <property type="entry name" value="CecR_C"/>
    <property type="match status" value="1"/>
</dbReference>
<dbReference type="Proteomes" id="UP000198339">
    <property type="component" value="Unassembled WGS sequence"/>
</dbReference>
<sequence>MAKPESLSLCGNRLLDAAIDQFGRMGRNGASTRAIAAAAGTTMSAITYHFGGKDGIYLAAAGHIADHLERVLAPSLDGAAMPVASDDEALLAEIDRLVAALLDLMLDERSADWARFVSREQLEPTEAFEILYDRLLKRVGERLAALIAGLGHGRWDDSSIRVKALAILGQVRIFGTAPGMVRRMTGLDPAKPEDKAAIEAHLLAVCRAAALA</sequence>